<evidence type="ECO:0000313" key="1">
    <source>
        <dbReference type="EMBL" id="QQK08791.1"/>
    </source>
</evidence>
<organism evidence="1 2">
    <name type="scientific">Miniphocaeibacter halophilus</name>
    <dbReference type="NCBI Taxonomy" id="2931922"/>
    <lineage>
        <taxon>Bacteria</taxon>
        <taxon>Bacillati</taxon>
        <taxon>Bacillota</taxon>
        <taxon>Tissierellia</taxon>
        <taxon>Tissierellales</taxon>
        <taxon>Peptoniphilaceae</taxon>
        <taxon>Miniphocaeibacter</taxon>
    </lineage>
</organism>
<reference evidence="1 2" key="1">
    <citation type="journal article" date="2022" name="Int. J. Syst. Evol. Microbiol.">
        <title>Miniphocaeibacter halophilus sp. nov., an ammonium-tolerant acetate-producing bacterium isolated from a biogas system.</title>
        <authorList>
            <person name="Schnurer A."/>
            <person name="Singh A."/>
            <person name="Bi S."/>
            <person name="Qiao W."/>
            <person name="Westerholm M."/>
        </authorList>
    </citation>
    <scope>NUCLEOTIDE SEQUENCE [LARGE SCALE GENOMIC DNA]</scope>
    <source>
        <strain evidence="1 2">AMB_01</strain>
    </source>
</reference>
<dbReference type="Proteomes" id="UP000595814">
    <property type="component" value="Chromosome"/>
</dbReference>
<proteinExistence type="predicted"/>
<protein>
    <submittedName>
        <fullName evidence="1">Cadherin repeat domain-containing protein</fullName>
    </submittedName>
</protein>
<gene>
    <name evidence="1" type="ORF">JFY71_04465</name>
</gene>
<keyword evidence="2" id="KW-1185">Reference proteome</keyword>
<name>A0AC61N0G3_9FIRM</name>
<dbReference type="EMBL" id="CP066744">
    <property type="protein sequence ID" value="QQK08791.1"/>
    <property type="molecule type" value="Genomic_DNA"/>
</dbReference>
<sequence>MKRLMGLGLTVLITLGGICYFFGSDFEKPEDYNYSIINETSKKFSKLGISNKRFTTVLTDVSDEDLENNRELFFSIEDLNEDNIFSIQAIDKSGEIYDGVVKVNENEELIIRDVVGNKLVTNKDVEETVSNIDFNIKNIVKNWDYKVEKNKVKSKYISNCKNATKVMGKDLKVKSSDIVNPNEVANVSYERGPRNYSWINLYH</sequence>
<accession>A0AC61N0G3</accession>
<evidence type="ECO:0000313" key="2">
    <source>
        <dbReference type="Proteomes" id="UP000595814"/>
    </source>
</evidence>